<feature type="compositionally biased region" description="Polar residues" evidence="1">
    <location>
        <begin position="108"/>
        <end position="136"/>
    </location>
</feature>
<dbReference type="Proteomes" id="UP001497522">
    <property type="component" value="Chromosome 10"/>
</dbReference>
<dbReference type="EMBL" id="OZ023711">
    <property type="protein sequence ID" value="CAK9859367.1"/>
    <property type="molecule type" value="Genomic_DNA"/>
</dbReference>
<evidence type="ECO:0000313" key="3">
    <source>
        <dbReference type="Proteomes" id="UP001497522"/>
    </source>
</evidence>
<accession>A0ABP1AA85</accession>
<name>A0ABP1AA85_9BRYO</name>
<feature type="compositionally biased region" description="Basic and acidic residues" evidence="1">
    <location>
        <begin position="165"/>
        <end position="174"/>
    </location>
</feature>
<sequence>MCLIPCWSSPQYQLLLLSPDNDIRSGQAALRLQSCLKSRPPTSDSSIATHACLASHLLLLTSSPPALPLLVYSTGVCSRYHTCIQRIAAPLSDLKADEDRFRHDAKVQTANKIESRTSGKSSNSREQQPQSSTAYMQQYGHFDNNKSADRHLEESTPNPKKYLSQRKDRREDSQGGRYTNRTL</sequence>
<protein>
    <submittedName>
        <fullName evidence="2">Uncharacterized protein</fullName>
    </submittedName>
</protein>
<gene>
    <name evidence="2" type="ORF">CSSPJE1EN2_LOCUS2362</name>
</gene>
<feature type="compositionally biased region" description="Basic and acidic residues" evidence="1">
    <location>
        <begin position="143"/>
        <end position="154"/>
    </location>
</feature>
<proteinExistence type="predicted"/>
<evidence type="ECO:0000313" key="2">
    <source>
        <dbReference type="EMBL" id="CAK9859367.1"/>
    </source>
</evidence>
<reference evidence="2" key="1">
    <citation type="submission" date="2024-03" db="EMBL/GenBank/DDBJ databases">
        <authorList>
            <consortium name="ELIXIR-Norway"/>
            <consortium name="Elixir Norway"/>
        </authorList>
    </citation>
    <scope>NUCLEOTIDE SEQUENCE</scope>
</reference>
<evidence type="ECO:0000256" key="1">
    <source>
        <dbReference type="SAM" id="MobiDB-lite"/>
    </source>
</evidence>
<keyword evidence="3" id="KW-1185">Reference proteome</keyword>
<organism evidence="2 3">
    <name type="scientific">Sphagnum jensenii</name>
    <dbReference type="NCBI Taxonomy" id="128206"/>
    <lineage>
        <taxon>Eukaryota</taxon>
        <taxon>Viridiplantae</taxon>
        <taxon>Streptophyta</taxon>
        <taxon>Embryophyta</taxon>
        <taxon>Bryophyta</taxon>
        <taxon>Sphagnophytina</taxon>
        <taxon>Sphagnopsida</taxon>
        <taxon>Sphagnales</taxon>
        <taxon>Sphagnaceae</taxon>
        <taxon>Sphagnum</taxon>
    </lineage>
</organism>
<feature type="region of interest" description="Disordered" evidence="1">
    <location>
        <begin position="105"/>
        <end position="183"/>
    </location>
</feature>